<accession>A0A834L964</accession>
<comment type="caution">
    <text evidence="2">The sequence shown here is derived from an EMBL/GenBank/DDBJ whole genome shotgun (WGS) entry which is preliminary data.</text>
</comment>
<dbReference type="Gene3D" id="1.10.630.10">
    <property type="entry name" value="Cytochrome P450"/>
    <property type="match status" value="1"/>
</dbReference>
<dbReference type="Pfam" id="PF00067">
    <property type="entry name" value="p450"/>
    <property type="match status" value="1"/>
</dbReference>
<evidence type="ECO:0008006" key="4">
    <source>
        <dbReference type="Google" id="ProtNLM"/>
    </source>
</evidence>
<protein>
    <recommendedName>
        <fullName evidence="4">Cytochrome P450</fullName>
    </recommendedName>
</protein>
<gene>
    <name evidence="2" type="ORF">RHSIM_Rhsim10G0046000</name>
</gene>
<dbReference type="InterPro" id="IPR001128">
    <property type="entry name" value="Cyt_P450"/>
</dbReference>
<dbReference type="GO" id="GO:0020037">
    <property type="term" value="F:heme binding"/>
    <property type="evidence" value="ECO:0007669"/>
    <property type="project" value="InterPro"/>
</dbReference>
<dbReference type="GO" id="GO:0005506">
    <property type="term" value="F:iron ion binding"/>
    <property type="evidence" value="ECO:0007669"/>
    <property type="project" value="InterPro"/>
</dbReference>
<proteinExistence type="predicted"/>
<dbReference type="GO" id="GO:0004497">
    <property type="term" value="F:monooxygenase activity"/>
    <property type="evidence" value="ECO:0007669"/>
    <property type="project" value="InterPro"/>
</dbReference>
<feature type="region of interest" description="Disordered" evidence="1">
    <location>
        <begin position="37"/>
        <end position="66"/>
    </location>
</feature>
<evidence type="ECO:0000313" key="3">
    <source>
        <dbReference type="Proteomes" id="UP000626092"/>
    </source>
</evidence>
<sequence length="151" mass="17171">MDGVPQRQDRSELALKPSKFGACKSILLVTETLNQAMEGKEESVQERRRKAAGGSGRRGGRRKKSQYLPNTHFYKSVSQIWAKIRTLLLAIGGGSRMCLGKEFARLEILLFVHHLVKRFRWEKLIPDEKTVYTPIANPEKGLPIRLFAHEA</sequence>
<dbReference type="OrthoDB" id="3945418at2759"/>
<evidence type="ECO:0000313" key="2">
    <source>
        <dbReference type="EMBL" id="KAF7128908.1"/>
    </source>
</evidence>
<organism evidence="2 3">
    <name type="scientific">Rhododendron simsii</name>
    <name type="common">Sims's rhododendron</name>
    <dbReference type="NCBI Taxonomy" id="118357"/>
    <lineage>
        <taxon>Eukaryota</taxon>
        <taxon>Viridiplantae</taxon>
        <taxon>Streptophyta</taxon>
        <taxon>Embryophyta</taxon>
        <taxon>Tracheophyta</taxon>
        <taxon>Spermatophyta</taxon>
        <taxon>Magnoliopsida</taxon>
        <taxon>eudicotyledons</taxon>
        <taxon>Gunneridae</taxon>
        <taxon>Pentapetalae</taxon>
        <taxon>asterids</taxon>
        <taxon>Ericales</taxon>
        <taxon>Ericaceae</taxon>
        <taxon>Ericoideae</taxon>
        <taxon>Rhodoreae</taxon>
        <taxon>Rhododendron</taxon>
    </lineage>
</organism>
<dbReference type="SUPFAM" id="SSF48264">
    <property type="entry name" value="Cytochrome P450"/>
    <property type="match status" value="1"/>
</dbReference>
<evidence type="ECO:0000256" key="1">
    <source>
        <dbReference type="SAM" id="MobiDB-lite"/>
    </source>
</evidence>
<dbReference type="Proteomes" id="UP000626092">
    <property type="component" value="Unassembled WGS sequence"/>
</dbReference>
<dbReference type="AlphaFoldDB" id="A0A834L964"/>
<name>A0A834L964_RHOSS</name>
<dbReference type="EMBL" id="WJXA01000010">
    <property type="protein sequence ID" value="KAF7128908.1"/>
    <property type="molecule type" value="Genomic_DNA"/>
</dbReference>
<dbReference type="GO" id="GO:0016705">
    <property type="term" value="F:oxidoreductase activity, acting on paired donors, with incorporation or reduction of molecular oxygen"/>
    <property type="evidence" value="ECO:0007669"/>
    <property type="project" value="InterPro"/>
</dbReference>
<reference evidence="2" key="1">
    <citation type="submission" date="2019-11" db="EMBL/GenBank/DDBJ databases">
        <authorList>
            <person name="Liu Y."/>
            <person name="Hou J."/>
            <person name="Li T.-Q."/>
            <person name="Guan C.-H."/>
            <person name="Wu X."/>
            <person name="Wu H.-Z."/>
            <person name="Ling F."/>
            <person name="Zhang R."/>
            <person name="Shi X.-G."/>
            <person name="Ren J.-P."/>
            <person name="Chen E.-F."/>
            <person name="Sun J.-M."/>
        </authorList>
    </citation>
    <scope>NUCLEOTIDE SEQUENCE</scope>
    <source>
        <strain evidence="2">Adult_tree_wgs_1</strain>
        <tissue evidence="2">Leaves</tissue>
    </source>
</reference>
<keyword evidence="3" id="KW-1185">Reference proteome</keyword>
<dbReference type="InterPro" id="IPR036396">
    <property type="entry name" value="Cyt_P450_sf"/>
</dbReference>